<reference evidence="1 2" key="2">
    <citation type="journal article" date="2011" name="Stand. Genomic Sci.">
        <title>Complete genome sequence of Isosphaera pallida type strain (IS1B).</title>
        <authorList>
            <consortium name="US DOE Joint Genome Institute (JGI-PGF)"/>
            <person name="Goker M."/>
            <person name="Cleland D."/>
            <person name="Saunders E."/>
            <person name="Lapidus A."/>
            <person name="Nolan M."/>
            <person name="Lucas S."/>
            <person name="Hammon N."/>
            <person name="Deshpande S."/>
            <person name="Cheng J.F."/>
            <person name="Tapia R."/>
            <person name="Han C."/>
            <person name="Goodwin L."/>
            <person name="Pitluck S."/>
            <person name="Liolios K."/>
            <person name="Pagani I."/>
            <person name="Ivanova N."/>
            <person name="Mavromatis K."/>
            <person name="Pati A."/>
            <person name="Chen A."/>
            <person name="Palaniappan K."/>
            <person name="Land M."/>
            <person name="Hauser L."/>
            <person name="Chang Y.J."/>
            <person name="Jeffries C.D."/>
            <person name="Detter J.C."/>
            <person name="Beck B."/>
            <person name="Woyke T."/>
            <person name="Bristow J."/>
            <person name="Eisen J.A."/>
            <person name="Markowitz V."/>
            <person name="Hugenholtz P."/>
            <person name="Kyrpides N.C."/>
            <person name="Klenk H.P."/>
        </authorList>
    </citation>
    <scope>NUCLEOTIDE SEQUENCE [LARGE SCALE GENOMIC DNA]</scope>
    <source>
        <strain evidence="2">ATCC 43644 / DSM 9630 / IS1B</strain>
    </source>
</reference>
<dbReference type="PANTHER" id="PTHR35866:SF1">
    <property type="entry name" value="YKGJ FAMILY CYSTEINE CLUSTER PROTEIN"/>
    <property type="match status" value="1"/>
</dbReference>
<dbReference type="InterPro" id="IPR005358">
    <property type="entry name" value="Puta_zinc/iron-chelating_dom"/>
</dbReference>
<accession>E8R2S5</accession>
<dbReference type="HOGENOM" id="CLU_1388597_0_0_0"/>
<dbReference type="eggNOG" id="COG0727">
    <property type="taxonomic scope" value="Bacteria"/>
</dbReference>
<dbReference type="PANTHER" id="PTHR35866">
    <property type="entry name" value="PUTATIVE-RELATED"/>
    <property type="match status" value="1"/>
</dbReference>
<dbReference type="STRING" id="575540.Isop_3007"/>
<dbReference type="InParanoid" id="E8R2S5"/>
<dbReference type="AlphaFoldDB" id="E8R2S5"/>
<organism evidence="1 2">
    <name type="scientific">Isosphaera pallida (strain ATCC 43644 / DSM 9630 / IS1B)</name>
    <dbReference type="NCBI Taxonomy" id="575540"/>
    <lineage>
        <taxon>Bacteria</taxon>
        <taxon>Pseudomonadati</taxon>
        <taxon>Planctomycetota</taxon>
        <taxon>Planctomycetia</taxon>
        <taxon>Isosphaerales</taxon>
        <taxon>Isosphaeraceae</taxon>
        <taxon>Isosphaera</taxon>
    </lineage>
</organism>
<evidence type="ECO:0000313" key="2">
    <source>
        <dbReference type="Proteomes" id="UP000008631"/>
    </source>
</evidence>
<dbReference type="KEGG" id="ipa:Isop_3007"/>
<dbReference type="Proteomes" id="UP000008631">
    <property type="component" value="Chromosome"/>
</dbReference>
<sequence>MSDPTRHADCDSPTSLENPGAISWYAQGLRFACTRCGACCTGEPGHVWVDGEEIARLATFLGMSVEEFGRRHLRALASGYSLKERPNGDCEFWDRQRGCTVYAARPDQCRTWPFWPEHVRTAQDWAEVTEVCPGAGRPDGRWYSREWIDAATLLTASRWSGQGAPADNLVARAELPASTHEVCGPDAVVNPKDPTP</sequence>
<evidence type="ECO:0008006" key="3">
    <source>
        <dbReference type="Google" id="ProtNLM"/>
    </source>
</evidence>
<reference key="1">
    <citation type="submission" date="2010-11" db="EMBL/GenBank/DDBJ databases">
        <title>The complete sequence of chromosome of Isophaera pallida ATCC 43644.</title>
        <authorList>
            <consortium name="US DOE Joint Genome Institute (JGI-PGF)"/>
            <person name="Lucas S."/>
            <person name="Copeland A."/>
            <person name="Lapidus A."/>
            <person name="Bruce D."/>
            <person name="Goodwin L."/>
            <person name="Pitluck S."/>
            <person name="Kyrpides N."/>
            <person name="Mavromatis K."/>
            <person name="Pagani I."/>
            <person name="Ivanova N."/>
            <person name="Saunders E."/>
            <person name="Brettin T."/>
            <person name="Detter J.C."/>
            <person name="Han C."/>
            <person name="Tapia R."/>
            <person name="Land M."/>
            <person name="Hauser L."/>
            <person name="Markowitz V."/>
            <person name="Cheng J.-F."/>
            <person name="Hugenholtz P."/>
            <person name="Woyke T."/>
            <person name="Wu D."/>
            <person name="Eisen J.A."/>
        </authorList>
    </citation>
    <scope>NUCLEOTIDE SEQUENCE</scope>
    <source>
        <strain>ATCC 43644</strain>
    </source>
</reference>
<proteinExistence type="predicted"/>
<dbReference type="RefSeq" id="WP_013565860.1">
    <property type="nucleotide sequence ID" value="NC_014962.1"/>
</dbReference>
<name>E8R2S5_ISOPI</name>
<dbReference type="EMBL" id="CP002353">
    <property type="protein sequence ID" value="ADV63572.1"/>
    <property type="molecule type" value="Genomic_DNA"/>
</dbReference>
<gene>
    <name evidence="1" type="ordered locus">Isop_3007</name>
</gene>
<dbReference type="Pfam" id="PF03692">
    <property type="entry name" value="CxxCxxCC"/>
    <property type="match status" value="1"/>
</dbReference>
<protein>
    <recommendedName>
        <fullName evidence="3">Fe-S oxidoreductase</fullName>
    </recommendedName>
</protein>
<keyword evidence="2" id="KW-1185">Reference proteome</keyword>
<dbReference type="OrthoDB" id="9810361at2"/>
<evidence type="ECO:0000313" key="1">
    <source>
        <dbReference type="EMBL" id="ADV63572.1"/>
    </source>
</evidence>